<gene>
    <name evidence="2" type="ORF">B0T14DRAFT_507470</name>
</gene>
<keyword evidence="3" id="KW-1185">Reference proteome</keyword>
<reference evidence="2" key="1">
    <citation type="submission" date="2023-06" db="EMBL/GenBank/DDBJ databases">
        <title>Genome-scale phylogeny and comparative genomics of the fungal order Sordariales.</title>
        <authorList>
            <consortium name="Lawrence Berkeley National Laboratory"/>
            <person name="Hensen N."/>
            <person name="Bonometti L."/>
            <person name="Westerberg I."/>
            <person name="Brannstrom I.O."/>
            <person name="Guillou S."/>
            <person name="Cros-Aarteil S."/>
            <person name="Calhoun S."/>
            <person name="Haridas S."/>
            <person name="Kuo A."/>
            <person name="Mondo S."/>
            <person name="Pangilinan J."/>
            <person name="Riley R."/>
            <person name="Labutti K."/>
            <person name="Andreopoulos B."/>
            <person name="Lipzen A."/>
            <person name="Chen C."/>
            <person name="Yanf M."/>
            <person name="Daum C."/>
            <person name="Ng V."/>
            <person name="Clum A."/>
            <person name="Steindorff A."/>
            <person name="Ohm R."/>
            <person name="Martin F."/>
            <person name="Silar P."/>
            <person name="Natvig D."/>
            <person name="Lalanne C."/>
            <person name="Gautier V."/>
            <person name="Ament-Velasquez S.L."/>
            <person name="Kruys A."/>
            <person name="Hutchinson M.I."/>
            <person name="Powell A.J."/>
            <person name="Barry K."/>
            <person name="Miller A.N."/>
            <person name="Grigoriev I.V."/>
            <person name="Debuchy R."/>
            <person name="Gladieux P."/>
            <person name="Thoren M.H."/>
            <person name="Johannesson H."/>
        </authorList>
    </citation>
    <scope>NUCLEOTIDE SEQUENCE</scope>
    <source>
        <strain evidence="2">CBS 606.72</strain>
    </source>
</reference>
<dbReference type="AlphaFoldDB" id="A0AA39XGM0"/>
<comment type="caution">
    <text evidence="2">The sequence shown here is derived from an EMBL/GenBank/DDBJ whole genome shotgun (WGS) entry which is preliminary data.</text>
</comment>
<evidence type="ECO:0000313" key="3">
    <source>
        <dbReference type="Proteomes" id="UP001175000"/>
    </source>
</evidence>
<feature type="region of interest" description="Disordered" evidence="1">
    <location>
        <begin position="1"/>
        <end position="52"/>
    </location>
</feature>
<accession>A0AA39XGM0</accession>
<feature type="compositionally biased region" description="Polar residues" evidence="1">
    <location>
        <begin position="1"/>
        <end position="17"/>
    </location>
</feature>
<protein>
    <submittedName>
        <fullName evidence="2">Uncharacterized protein</fullName>
    </submittedName>
</protein>
<organism evidence="2 3">
    <name type="scientific">Immersiella caudata</name>
    <dbReference type="NCBI Taxonomy" id="314043"/>
    <lineage>
        <taxon>Eukaryota</taxon>
        <taxon>Fungi</taxon>
        <taxon>Dikarya</taxon>
        <taxon>Ascomycota</taxon>
        <taxon>Pezizomycotina</taxon>
        <taxon>Sordariomycetes</taxon>
        <taxon>Sordariomycetidae</taxon>
        <taxon>Sordariales</taxon>
        <taxon>Lasiosphaeriaceae</taxon>
        <taxon>Immersiella</taxon>
    </lineage>
</organism>
<dbReference type="EMBL" id="JAULSU010000001">
    <property type="protein sequence ID" value="KAK0633631.1"/>
    <property type="molecule type" value="Genomic_DNA"/>
</dbReference>
<sequence length="52" mass="5684">MRLSGSPLSPKTTNNHRLPQPDAQPACSSGSLGRQKIEDWVAKPPRRGYLSP</sequence>
<proteinExistence type="predicted"/>
<dbReference type="Proteomes" id="UP001175000">
    <property type="component" value="Unassembled WGS sequence"/>
</dbReference>
<evidence type="ECO:0000256" key="1">
    <source>
        <dbReference type="SAM" id="MobiDB-lite"/>
    </source>
</evidence>
<name>A0AA39XGM0_9PEZI</name>
<evidence type="ECO:0000313" key="2">
    <source>
        <dbReference type="EMBL" id="KAK0633631.1"/>
    </source>
</evidence>